<dbReference type="InterPro" id="IPR032472">
    <property type="entry name" value="ArgoL2"/>
</dbReference>
<feature type="domain" description="PAZ" evidence="1">
    <location>
        <begin position="132"/>
        <end position="247"/>
    </location>
</feature>
<dbReference type="PANTHER" id="PTHR22891">
    <property type="entry name" value="EUKARYOTIC TRANSLATION INITIATION FACTOR 2C"/>
    <property type="match status" value="1"/>
</dbReference>
<keyword evidence="3" id="KW-1185">Reference proteome</keyword>
<organism evidence="2 3">
    <name type="scientific">Ranatra chinensis</name>
    <dbReference type="NCBI Taxonomy" id="642074"/>
    <lineage>
        <taxon>Eukaryota</taxon>
        <taxon>Metazoa</taxon>
        <taxon>Ecdysozoa</taxon>
        <taxon>Arthropoda</taxon>
        <taxon>Hexapoda</taxon>
        <taxon>Insecta</taxon>
        <taxon>Pterygota</taxon>
        <taxon>Neoptera</taxon>
        <taxon>Paraneoptera</taxon>
        <taxon>Hemiptera</taxon>
        <taxon>Heteroptera</taxon>
        <taxon>Panheteroptera</taxon>
        <taxon>Nepomorpha</taxon>
        <taxon>Nepidae</taxon>
        <taxon>Ranatrinae</taxon>
        <taxon>Ranatra</taxon>
    </lineage>
</organism>
<name>A0ABD0YTG6_9HEMI</name>
<dbReference type="EMBL" id="JBFDAA010000003">
    <property type="protein sequence ID" value="KAL1139165.1"/>
    <property type="molecule type" value="Genomic_DNA"/>
</dbReference>
<dbReference type="InterPro" id="IPR003100">
    <property type="entry name" value="PAZ_dom"/>
</dbReference>
<evidence type="ECO:0000259" key="1">
    <source>
        <dbReference type="PROSITE" id="PS50821"/>
    </source>
</evidence>
<dbReference type="PROSITE" id="PS50821">
    <property type="entry name" value="PAZ"/>
    <property type="match status" value="1"/>
</dbReference>
<gene>
    <name evidence="2" type="ORF">AAG570_009225</name>
</gene>
<proteinExistence type="predicted"/>
<dbReference type="Pfam" id="PF02170">
    <property type="entry name" value="PAZ"/>
    <property type="match status" value="1"/>
</dbReference>
<dbReference type="AlphaFoldDB" id="A0ABD0YTG6"/>
<dbReference type="SUPFAM" id="SSF101690">
    <property type="entry name" value="PAZ domain"/>
    <property type="match status" value="1"/>
</dbReference>
<dbReference type="Gene3D" id="2.170.260.10">
    <property type="entry name" value="paz domain"/>
    <property type="match status" value="1"/>
</dbReference>
<accession>A0ABD0YTG6</accession>
<evidence type="ECO:0000313" key="2">
    <source>
        <dbReference type="EMBL" id="KAL1139165.1"/>
    </source>
</evidence>
<protein>
    <recommendedName>
        <fullName evidence="1">PAZ domain-containing protein</fullName>
    </recommendedName>
</protein>
<sequence length="428" mass="48310">MRRILTSREKRGRGGTASAADISRSVSSIMEDGNLDPVTMSALRGFLKGLKVTYMLPSQPDTSRAYLINDLADSALRTKSVTLNIIPTDVFPFHIQAMVWPSYGQPDNSFIKNVDKSSVRVPSNPFVDVQPKVVDMVARRNRDVVKHNRGTGLSSNRLHQEWRLSRRDSDTERWLEWDVKIQMSSANVARLWCFSRFKLATGQEVSVNDFFRKDKNYCIKYPNMPCLHVGPVKRSICLPAELCTISAGQAMTRKLNENQIRQMVTNAARPAYERKAKILDSMRLVDMDNDKCISHFGIKVSTEFEKVPARVLQAPILGYSSAVCPKDGTWRAEKFATSVTLTNWSIINIDDRTSREQVDFVASELQSLGPHHGLRVGRPDIIDVKEFKRGINSAKTVLAQLFRQQKADEKQIVLIIMASSGEHYGIVH</sequence>
<evidence type="ECO:0000313" key="3">
    <source>
        <dbReference type="Proteomes" id="UP001558652"/>
    </source>
</evidence>
<dbReference type="Pfam" id="PF16488">
    <property type="entry name" value="ArgoL2"/>
    <property type="match status" value="1"/>
</dbReference>
<dbReference type="Proteomes" id="UP001558652">
    <property type="component" value="Unassembled WGS sequence"/>
</dbReference>
<comment type="caution">
    <text evidence="2">The sequence shown here is derived from an EMBL/GenBank/DDBJ whole genome shotgun (WGS) entry which is preliminary data.</text>
</comment>
<reference evidence="2 3" key="1">
    <citation type="submission" date="2024-07" db="EMBL/GenBank/DDBJ databases">
        <title>Chromosome-level genome assembly of the water stick insect Ranatra chinensis (Heteroptera: Nepidae).</title>
        <authorList>
            <person name="Liu X."/>
        </authorList>
    </citation>
    <scope>NUCLEOTIDE SEQUENCE [LARGE SCALE GENOMIC DNA]</scope>
    <source>
        <strain evidence="2">Cailab_2021Rc</strain>
        <tissue evidence="2">Muscle</tissue>
    </source>
</reference>
<dbReference type="InterPro" id="IPR036085">
    <property type="entry name" value="PAZ_dom_sf"/>
</dbReference>
<dbReference type="CDD" id="cd02846">
    <property type="entry name" value="PAZ_argonaute_like"/>
    <property type="match status" value="1"/>
</dbReference>
<dbReference type="Gene3D" id="3.40.50.2300">
    <property type="match status" value="1"/>
</dbReference>